<dbReference type="RefSeq" id="WP_114590358.1">
    <property type="nucleotide sequence ID" value="NZ_CP031165.1"/>
</dbReference>
<feature type="region of interest" description="Disordered" evidence="2">
    <location>
        <begin position="306"/>
        <end position="329"/>
    </location>
</feature>
<dbReference type="CDD" id="cd03114">
    <property type="entry name" value="MMAA-like"/>
    <property type="match status" value="1"/>
</dbReference>
<dbReference type="Proteomes" id="UP000264006">
    <property type="component" value="Chromosome"/>
</dbReference>
<dbReference type="GO" id="GO:0005525">
    <property type="term" value="F:GTP binding"/>
    <property type="evidence" value="ECO:0007669"/>
    <property type="project" value="InterPro"/>
</dbReference>
<dbReference type="NCBIfam" id="TIGR00750">
    <property type="entry name" value="lao"/>
    <property type="match status" value="1"/>
</dbReference>
<sequence>MPEAPSVETLAARLVEGDRRALARAITLVESTRPDHRTRAAALLDAVLPHTGTSIRLGVSGPPGAGKSTFLQAYGLHQIEARGQRVAVLAVDPSSTQSGGSILGDKTRMPRLAARPEAFIRPSPAGDSLGGLARRTREVLLLCEAAGFDQVMVETVGVGQSETAVAGIIDTMVLLLPPGAGDDLQGIKRGVMELADVVVVTKADGNLAPAARMAAADARQGLALLRRRHPGWDPAVVLTSALEGRGIEEVADAVAAHHDHMTTSGQLAVLRRQQDLQWLHDQVVEGLLAAFRADPASAAALDQAAQSVRAGTRSPTRAAQDVLRTAQRS</sequence>
<dbReference type="EMBL" id="CP031165">
    <property type="protein sequence ID" value="AXV05566.1"/>
    <property type="molecule type" value="Genomic_DNA"/>
</dbReference>
<dbReference type="GO" id="GO:0016301">
    <property type="term" value="F:kinase activity"/>
    <property type="evidence" value="ECO:0007669"/>
    <property type="project" value="UniProtKB-KW"/>
</dbReference>
<comment type="similarity">
    <text evidence="1">Belongs to the SIMIBI class G3E GTPase family. ArgK/MeaB subfamily.</text>
</comment>
<reference evidence="3 4" key="1">
    <citation type="submission" date="2018-09" db="EMBL/GenBank/DDBJ databases">
        <title>Complete genome sequence of Euzebya sp. DY32-46 isolated from seawater of Pacific Ocean.</title>
        <authorList>
            <person name="Xu L."/>
            <person name="Wu Y.-H."/>
            <person name="Xu X.-W."/>
        </authorList>
    </citation>
    <scope>NUCLEOTIDE SEQUENCE [LARGE SCALE GENOMIC DNA]</scope>
    <source>
        <strain evidence="3 4">DY32-46</strain>
    </source>
</reference>
<dbReference type="InterPro" id="IPR005129">
    <property type="entry name" value="GTPase_ArgK"/>
</dbReference>
<dbReference type="GO" id="GO:0003924">
    <property type="term" value="F:GTPase activity"/>
    <property type="evidence" value="ECO:0007669"/>
    <property type="project" value="InterPro"/>
</dbReference>
<accession>A0A346XTL9</accession>
<dbReference type="OrthoDB" id="9778292at2"/>
<dbReference type="PANTHER" id="PTHR23408">
    <property type="entry name" value="METHYLMALONYL-COA MUTASE"/>
    <property type="match status" value="1"/>
</dbReference>
<keyword evidence="3" id="KW-0808">Transferase</keyword>
<dbReference type="NCBIfam" id="NF006958">
    <property type="entry name" value="PRK09435.1"/>
    <property type="match status" value="1"/>
</dbReference>
<gene>
    <name evidence="3" type="ORF">DVS28_a0865</name>
</gene>
<dbReference type="AlphaFoldDB" id="A0A346XTL9"/>
<dbReference type="Pfam" id="PF03308">
    <property type="entry name" value="MeaB"/>
    <property type="match status" value="1"/>
</dbReference>
<dbReference type="Gene3D" id="1.20.5.170">
    <property type="match status" value="1"/>
</dbReference>
<dbReference type="InterPro" id="IPR027417">
    <property type="entry name" value="P-loop_NTPase"/>
</dbReference>
<dbReference type="Gene3D" id="3.40.50.300">
    <property type="entry name" value="P-loop containing nucleotide triphosphate hydrolases"/>
    <property type="match status" value="1"/>
</dbReference>
<evidence type="ECO:0000313" key="4">
    <source>
        <dbReference type="Proteomes" id="UP000264006"/>
    </source>
</evidence>
<organism evidence="3 4">
    <name type="scientific">Euzebya pacifica</name>
    <dbReference type="NCBI Taxonomy" id="1608957"/>
    <lineage>
        <taxon>Bacteria</taxon>
        <taxon>Bacillati</taxon>
        <taxon>Actinomycetota</taxon>
        <taxon>Nitriliruptoria</taxon>
        <taxon>Euzebyales</taxon>
    </lineage>
</organism>
<evidence type="ECO:0000256" key="1">
    <source>
        <dbReference type="ARBA" id="ARBA00009625"/>
    </source>
</evidence>
<proteinExistence type="inferred from homology"/>
<keyword evidence="4" id="KW-1185">Reference proteome</keyword>
<dbReference type="SUPFAM" id="SSF52540">
    <property type="entry name" value="P-loop containing nucleoside triphosphate hydrolases"/>
    <property type="match status" value="1"/>
</dbReference>
<dbReference type="KEGG" id="euz:DVS28_a0865"/>
<name>A0A346XTL9_9ACTN</name>
<evidence type="ECO:0000256" key="2">
    <source>
        <dbReference type="SAM" id="MobiDB-lite"/>
    </source>
</evidence>
<dbReference type="GO" id="GO:0005737">
    <property type="term" value="C:cytoplasm"/>
    <property type="evidence" value="ECO:0007669"/>
    <property type="project" value="TreeGrafter"/>
</dbReference>
<dbReference type="Gene3D" id="1.10.287.130">
    <property type="match status" value="1"/>
</dbReference>
<keyword evidence="3" id="KW-0418">Kinase</keyword>
<protein>
    <submittedName>
        <fullName evidence="3">Putative periplasmic protein kinase ArgK and related GTPases of G3E family</fullName>
    </submittedName>
</protein>
<evidence type="ECO:0000313" key="3">
    <source>
        <dbReference type="EMBL" id="AXV05566.1"/>
    </source>
</evidence>
<dbReference type="PANTHER" id="PTHR23408:SF3">
    <property type="entry name" value="METHYLMALONIC ACIDURIA TYPE A PROTEIN, MITOCHONDRIAL"/>
    <property type="match status" value="1"/>
</dbReference>